<keyword evidence="6 8" id="KW-0472">Membrane</keyword>
<dbReference type="InterPro" id="IPR039426">
    <property type="entry name" value="TonB-dep_rcpt-like"/>
</dbReference>
<evidence type="ECO:0000313" key="13">
    <source>
        <dbReference type="EMBL" id="RVT42406.1"/>
    </source>
</evidence>
<evidence type="ECO:0000256" key="3">
    <source>
        <dbReference type="ARBA" id="ARBA00022452"/>
    </source>
</evidence>
<evidence type="ECO:0000256" key="1">
    <source>
        <dbReference type="ARBA" id="ARBA00004571"/>
    </source>
</evidence>
<keyword evidence="3 8" id="KW-1134">Transmembrane beta strand</keyword>
<dbReference type="AlphaFoldDB" id="A0A437JA69"/>
<dbReference type="InterPro" id="IPR012910">
    <property type="entry name" value="Plug_dom"/>
</dbReference>
<gene>
    <name evidence="13" type="ORF">ENE74_06585</name>
</gene>
<comment type="caution">
    <text evidence="13">The sequence shown here is derived from an EMBL/GenBank/DDBJ whole genome shotgun (WGS) entry which is preliminary data.</text>
</comment>
<keyword evidence="2 8" id="KW-0813">Transport</keyword>
<evidence type="ECO:0000313" key="14">
    <source>
        <dbReference type="Proteomes" id="UP000282977"/>
    </source>
</evidence>
<evidence type="ECO:0000256" key="4">
    <source>
        <dbReference type="ARBA" id="ARBA00022692"/>
    </source>
</evidence>
<dbReference type="InterPro" id="IPR000531">
    <property type="entry name" value="Beta-barrel_TonB"/>
</dbReference>
<dbReference type="EMBL" id="RZUL01000002">
    <property type="protein sequence ID" value="RVT42406.1"/>
    <property type="molecule type" value="Genomic_DNA"/>
</dbReference>
<comment type="similarity">
    <text evidence="8 9">Belongs to the TonB-dependent receptor family.</text>
</comment>
<evidence type="ECO:0000256" key="2">
    <source>
        <dbReference type="ARBA" id="ARBA00022448"/>
    </source>
</evidence>
<dbReference type="Proteomes" id="UP000282977">
    <property type="component" value="Unassembled WGS sequence"/>
</dbReference>
<feature type="domain" description="TonB-dependent receptor-like beta-barrel" evidence="11">
    <location>
        <begin position="387"/>
        <end position="930"/>
    </location>
</feature>
<dbReference type="Pfam" id="PF07715">
    <property type="entry name" value="Plug"/>
    <property type="match status" value="1"/>
</dbReference>
<keyword evidence="7 8" id="KW-0998">Cell outer membrane</keyword>
<evidence type="ECO:0000259" key="11">
    <source>
        <dbReference type="Pfam" id="PF00593"/>
    </source>
</evidence>
<reference evidence="13 14" key="1">
    <citation type="submission" date="2019-01" db="EMBL/GenBank/DDBJ databases">
        <authorList>
            <person name="Chen W.-M."/>
        </authorList>
    </citation>
    <scope>NUCLEOTIDE SEQUENCE [LARGE SCALE GENOMIC DNA]</scope>
    <source>
        <strain evidence="13 14">TLA-22</strain>
    </source>
</reference>
<keyword evidence="5 9" id="KW-0798">TonB box</keyword>
<evidence type="ECO:0000259" key="12">
    <source>
        <dbReference type="Pfam" id="PF07715"/>
    </source>
</evidence>
<accession>A0A437JA69</accession>
<dbReference type="PANTHER" id="PTHR47234:SF2">
    <property type="entry name" value="TONB-DEPENDENT RECEPTOR"/>
    <property type="match status" value="1"/>
</dbReference>
<feature type="region of interest" description="Disordered" evidence="10">
    <location>
        <begin position="75"/>
        <end position="94"/>
    </location>
</feature>
<dbReference type="Pfam" id="PF00593">
    <property type="entry name" value="TonB_dep_Rec_b-barrel"/>
    <property type="match status" value="1"/>
</dbReference>
<evidence type="ECO:0000256" key="5">
    <source>
        <dbReference type="ARBA" id="ARBA00023077"/>
    </source>
</evidence>
<dbReference type="InterPro" id="IPR036942">
    <property type="entry name" value="Beta-barrel_TonB_sf"/>
</dbReference>
<evidence type="ECO:0000256" key="6">
    <source>
        <dbReference type="ARBA" id="ARBA00023136"/>
    </source>
</evidence>
<feature type="domain" description="TonB-dependent receptor plug" evidence="12">
    <location>
        <begin position="45"/>
        <end position="155"/>
    </location>
</feature>
<keyword evidence="4 8" id="KW-0812">Transmembrane</keyword>
<comment type="subcellular location">
    <subcellularLocation>
        <location evidence="1 8">Cell outer membrane</location>
        <topology evidence="1 8">Multi-pass membrane protein</topology>
    </subcellularLocation>
</comment>
<organism evidence="13 14">
    <name type="scientific">Sphingobium algorifonticola</name>
    <dbReference type="NCBI Taxonomy" id="2008318"/>
    <lineage>
        <taxon>Bacteria</taxon>
        <taxon>Pseudomonadati</taxon>
        <taxon>Pseudomonadota</taxon>
        <taxon>Alphaproteobacteria</taxon>
        <taxon>Sphingomonadales</taxon>
        <taxon>Sphingomonadaceae</taxon>
        <taxon>Sphingobium</taxon>
    </lineage>
</organism>
<protein>
    <submittedName>
        <fullName evidence="13">TonB-dependent receptor</fullName>
    </submittedName>
</protein>
<dbReference type="OrthoDB" id="7051241at2"/>
<keyword evidence="13" id="KW-0675">Receptor</keyword>
<dbReference type="Gene3D" id="2.170.130.10">
    <property type="entry name" value="TonB-dependent receptor, plug domain"/>
    <property type="match status" value="1"/>
</dbReference>
<keyword evidence="14" id="KW-1185">Reference proteome</keyword>
<dbReference type="SUPFAM" id="SSF56935">
    <property type="entry name" value="Porins"/>
    <property type="match status" value="1"/>
</dbReference>
<name>A0A437JA69_9SPHN</name>
<dbReference type="InterPro" id="IPR037066">
    <property type="entry name" value="Plug_dom_sf"/>
</dbReference>
<evidence type="ECO:0000256" key="9">
    <source>
        <dbReference type="RuleBase" id="RU003357"/>
    </source>
</evidence>
<sequence length="972" mass="103037">MILGAALFAVPATAQDVAAQASTEEASVDEGSIVVTGSRIARPDLEVSSPVRVLGREEITLRAPTTAEELLRDLPSARPNLGPGVNNGSDGSSSIDLRGIGPNRTLVLLDGRRIVPFGLDGITDLNTIPIALVDRVDVVTGGASSVYGADAVAGVVNFVTKRDFTGIDLSANYRITERGDAAAYQADLVTGASFDDGRGNAVLAFGYTKSDPLNQDSRSFGVAALNTVDGQPQGSQTAVPAFLLGPVLPGVTNNGLGYVINPTTGAFQTATSQDLYNFNPDNLYQTPLERYNIYGSARYEISDAIEMYSTAMFTSNKVSILSAASGTFTNPYFLPLSNPYLPDAARNQLCSAISLSAAQCTAADNATSATDPNYREVPVTLARRFVEYGPRFQSVDTTQFQIQAGLRGKVTEGINFDVSAQFGETNQNQTRENWGSYSRVQQSLRSFNTTTCSNTANGCVPINLFGPAGSITPSMLGFIDLDSYIRRTVQQTVVTGSINGDLFGATSPLTDSPIAFSIGAEYRKLTAESNPDGSARIQSEVLGTGARTPQDFGTYNVKEAFGELIVPLITDTPFFYNLTLEAGIRYSDYSTTGTSTTWKAGGSWEPVEGFKFCGMYQRAVRSPNIQELFQSPVTGLSSLAVDPCQSTLPVGNAALSALCVATGAPAASIGSIPSPSANQINATTSGNPNLDVERARTITLGAVFAPRFVPGLSITVDYFDIRVTDAITTPAQGDILNGCYSTSLNPTLTFNSFCALIGRNPINGSLNGAGETLGVVLASSNLGIIDTSGVDLSINYRIPVGEGALSFGFNGTYLDHYTFQATPNAITRDCTGYYSTNCTNPRPEYKWNLRTTYSNGPVRASVLWRHISGVDIEPAAQTPRPPLTTPQTGGPNPATVFDAYESIPAYNYFDLALGADVADNLELNLLVSNLFDKQPPIVGSGAGGTAFNNGNTFPTTYDVLGRSYTISARLKF</sequence>
<dbReference type="GO" id="GO:0009279">
    <property type="term" value="C:cell outer membrane"/>
    <property type="evidence" value="ECO:0007669"/>
    <property type="project" value="UniProtKB-SubCell"/>
</dbReference>
<dbReference type="PROSITE" id="PS52016">
    <property type="entry name" value="TONB_DEPENDENT_REC_3"/>
    <property type="match status" value="1"/>
</dbReference>
<evidence type="ECO:0000256" key="10">
    <source>
        <dbReference type="SAM" id="MobiDB-lite"/>
    </source>
</evidence>
<evidence type="ECO:0000256" key="8">
    <source>
        <dbReference type="PROSITE-ProRule" id="PRU01360"/>
    </source>
</evidence>
<dbReference type="Gene3D" id="2.40.170.20">
    <property type="entry name" value="TonB-dependent receptor, beta-barrel domain"/>
    <property type="match status" value="1"/>
</dbReference>
<evidence type="ECO:0000256" key="7">
    <source>
        <dbReference type="ARBA" id="ARBA00023237"/>
    </source>
</evidence>
<dbReference type="PANTHER" id="PTHR47234">
    <property type="match status" value="1"/>
</dbReference>
<proteinExistence type="inferred from homology"/>